<accession>A0A6J6CXG2</accession>
<keyword evidence="1" id="KW-0472">Membrane</keyword>
<name>A0A6J6CXG2_9ZZZZ</name>
<sequence>MTQTQNNLPPQTIDARGPRFTAGITLVVLSIALLTHSTLVIGFQLVVFAIAAFIGLKKSPYGIIYRKLVQPRLSGPVPLEDQRPPRFAQLVGFIFALVALIGGITDAKYLFQIATGFALVAAFLNAVFGFCLGCKMYLILVRIFKRA</sequence>
<dbReference type="EMBL" id="CAEZSY010000077">
    <property type="protein sequence ID" value="CAB4555774.1"/>
    <property type="molecule type" value="Genomic_DNA"/>
</dbReference>
<evidence type="ECO:0000259" key="2">
    <source>
        <dbReference type="Pfam" id="PF14340"/>
    </source>
</evidence>
<dbReference type="EMBL" id="CAFBSA010000061">
    <property type="protein sequence ID" value="CAB5147659.1"/>
    <property type="molecule type" value="Genomic_DNA"/>
</dbReference>
<evidence type="ECO:0000313" key="3">
    <source>
        <dbReference type="EMBL" id="CAB4555774.1"/>
    </source>
</evidence>
<feature type="transmembrane region" description="Helical" evidence="1">
    <location>
        <begin position="117"/>
        <end position="140"/>
    </location>
</feature>
<keyword evidence="1" id="KW-0812">Transmembrane</keyword>
<protein>
    <submittedName>
        <fullName evidence="3">Unannotated protein</fullName>
    </submittedName>
</protein>
<keyword evidence="1" id="KW-1133">Transmembrane helix</keyword>
<proteinExistence type="predicted"/>
<evidence type="ECO:0000313" key="4">
    <source>
        <dbReference type="EMBL" id="CAB4813808.1"/>
    </source>
</evidence>
<dbReference type="InterPro" id="IPR025508">
    <property type="entry name" value="DUF4395"/>
</dbReference>
<evidence type="ECO:0000313" key="5">
    <source>
        <dbReference type="EMBL" id="CAB5147659.1"/>
    </source>
</evidence>
<dbReference type="EMBL" id="CAFAAW010000097">
    <property type="protein sequence ID" value="CAB4813808.1"/>
    <property type="molecule type" value="Genomic_DNA"/>
</dbReference>
<dbReference type="AlphaFoldDB" id="A0A6J6CXG2"/>
<feature type="transmembrane region" description="Helical" evidence="1">
    <location>
        <begin position="87"/>
        <end position="105"/>
    </location>
</feature>
<dbReference type="Pfam" id="PF14340">
    <property type="entry name" value="DUF4395"/>
    <property type="match status" value="1"/>
</dbReference>
<evidence type="ECO:0000256" key="1">
    <source>
        <dbReference type="SAM" id="Phobius"/>
    </source>
</evidence>
<feature type="domain" description="DUF4395" evidence="2">
    <location>
        <begin position="13"/>
        <end position="142"/>
    </location>
</feature>
<reference evidence="3" key="1">
    <citation type="submission" date="2020-05" db="EMBL/GenBank/DDBJ databases">
        <authorList>
            <person name="Chiriac C."/>
            <person name="Salcher M."/>
            <person name="Ghai R."/>
            <person name="Kavagutti S V."/>
        </authorList>
    </citation>
    <scope>NUCLEOTIDE SEQUENCE</scope>
</reference>
<organism evidence="3">
    <name type="scientific">freshwater metagenome</name>
    <dbReference type="NCBI Taxonomy" id="449393"/>
    <lineage>
        <taxon>unclassified sequences</taxon>
        <taxon>metagenomes</taxon>
        <taxon>ecological metagenomes</taxon>
    </lineage>
</organism>
<gene>
    <name evidence="3" type="ORF">UFOPK1509_00592</name>
    <name evidence="4" type="ORF">UFOPK3120_00767</name>
    <name evidence="5" type="ORF">UFOPK4442_00438</name>
</gene>
<feature type="transmembrane region" description="Helical" evidence="1">
    <location>
        <begin position="26"/>
        <end position="56"/>
    </location>
</feature>